<protein>
    <submittedName>
        <fullName evidence="1">Uncharacterized protein</fullName>
    </submittedName>
</protein>
<evidence type="ECO:0000313" key="1">
    <source>
        <dbReference type="EMBL" id="KAK7065587.1"/>
    </source>
</evidence>
<comment type="caution">
    <text evidence="1">The sequence shown here is derived from an EMBL/GenBank/DDBJ whole genome shotgun (WGS) entry which is preliminary data.</text>
</comment>
<dbReference type="Proteomes" id="UP001381693">
    <property type="component" value="Unassembled WGS sequence"/>
</dbReference>
<dbReference type="EMBL" id="JAXCGZ010020510">
    <property type="protein sequence ID" value="KAK7065587.1"/>
    <property type="molecule type" value="Genomic_DNA"/>
</dbReference>
<name>A0AAN9A0U0_HALRR</name>
<gene>
    <name evidence="1" type="ORF">SK128_005848</name>
</gene>
<sequence length="131" mass="14687">MPLEMYCSCSFGVTLTRLEVALAGWLQMPFRNHIFFEITSFLLWSHIRLGEPQSFLEAGFSFRAGVPLPNATTTLDGKIYQPVMQGFSLGVRTILKSLLREASLASDLIYNNKKGRKSEKALLIPCFLAVL</sequence>
<dbReference type="AlphaFoldDB" id="A0AAN9A0U0"/>
<proteinExistence type="predicted"/>
<accession>A0AAN9A0U0</accession>
<reference evidence="1 2" key="1">
    <citation type="submission" date="2023-11" db="EMBL/GenBank/DDBJ databases">
        <title>Halocaridina rubra genome assembly.</title>
        <authorList>
            <person name="Smith C."/>
        </authorList>
    </citation>
    <scope>NUCLEOTIDE SEQUENCE [LARGE SCALE GENOMIC DNA]</scope>
    <source>
        <strain evidence="1">EP-1</strain>
        <tissue evidence="1">Whole</tissue>
    </source>
</reference>
<organism evidence="1 2">
    <name type="scientific">Halocaridina rubra</name>
    <name type="common">Hawaiian red shrimp</name>
    <dbReference type="NCBI Taxonomy" id="373956"/>
    <lineage>
        <taxon>Eukaryota</taxon>
        <taxon>Metazoa</taxon>
        <taxon>Ecdysozoa</taxon>
        <taxon>Arthropoda</taxon>
        <taxon>Crustacea</taxon>
        <taxon>Multicrustacea</taxon>
        <taxon>Malacostraca</taxon>
        <taxon>Eumalacostraca</taxon>
        <taxon>Eucarida</taxon>
        <taxon>Decapoda</taxon>
        <taxon>Pleocyemata</taxon>
        <taxon>Caridea</taxon>
        <taxon>Atyoidea</taxon>
        <taxon>Atyidae</taxon>
        <taxon>Halocaridina</taxon>
    </lineage>
</organism>
<keyword evidence="2" id="KW-1185">Reference proteome</keyword>
<evidence type="ECO:0000313" key="2">
    <source>
        <dbReference type="Proteomes" id="UP001381693"/>
    </source>
</evidence>